<dbReference type="Pfam" id="PF00171">
    <property type="entry name" value="Aldedh"/>
    <property type="match status" value="1"/>
</dbReference>
<evidence type="ECO:0000256" key="4">
    <source>
        <dbReference type="ARBA" id="ARBA00048142"/>
    </source>
</evidence>
<comment type="similarity">
    <text evidence="5">In the C-terminal section; belongs to the aldehyde dehydrogenase family.</text>
</comment>
<dbReference type="GO" id="GO:0003842">
    <property type="term" value="F:L-glutamate gamma-semialdehyde dehydrogenase activity"/>
    <property type="evidence" value="ECO:0007669"/>
    <property type="project" value="UniProtKB-UniRule"/>
</dbReference>
<evidence type="ECO:0000256" key="2">
    <source>
        <dbReference type="ARBA" id="ARBA00023002"/>
    </source>
</evidence>
<dbReference type="PANTHER" id="PTHR42862">
    <property type="entry name" value="DELTA-1-PYRROLINE-5-CARBOXYLATE DEHYDROGENASE 1, ISOFORM A-RELATED"/>
    <property type="match status" value="1"/>
</dbReference>
<proteinExistence type="inferred from homology"/>
<dbReference type="GO" id="GO:0010133">
    <property type="term" value="P:L-proline catabolic process to L-glutamate"/>
    <property type="evidence" value="ECO:0007669"/>
    <property type="project" value="UniProtKB-UniRule"/>
</dbReference>
<dbReference type="Pfam" id="PF14850">
    <property type="entry name" value="Pro_dh-DNA_bdg"/>
    <property type="match status" value="1"/>
</dbReference>
<dbReference type="EMBL" id="OCPC01000001">
    <property type="protein sequence ID" value="SOE15313.1"/>
    <property type="molecule type" value="Genomic_DNA"/>
</dbReference>
<evidence type="ECO:0000313" key="10">
    <source>
        <dbReference type="EMBL" id="SOE15313.1"/>
    </source>
</evidence>
<dbReference type="CDD" id="cd07125">
    <property type="entry name" value="ALDH_PutA-P5CDH"/>
    <property type="match status" value="1"/>
</dbReference>
<dbReference type="InterPro" id="IPR016162">
    <property type="entry name" value="Ald_DH_N"/>
</dbReference>
<dbReference type="InterPro" id="IPR050485">
    <property type="entry name" value="Proline_metab_enzyme"/>
</dbReference>
<dbReference type="UniPathway" id="UPA00261">
    <property type="reaction ID" value="UER00373"/>
</dbReference>
<dbReference type="EC" id="1.5.5.2" evidence="5"/>
<comment type="catalytic activity">
    <reaction evidence="5">
        <text>L-proline + a quinone = (S)-1-pyrroline-5-carboxylate + a quinol + H(+)</text>
        <dbReference type="Rhea" id="RHEA:23784"/>
        <dbReference type="ChEBI" id="CHEBI:15378"/>
        <dbReference type="ChEBI" id="CHEBI:17388"/>
        <dbReference type="ChEBI" id="CHEBI:24646"/>
        <dbReference type="ChEBI" id="CHEBI:60039"/>
        <dbReference type="ChEBI" id="CHEBI:132124"/>
        <dbReference type="EC" id="1.5.5.2"/>
    </reaction>
</comment>
<comment type="function">
    <text evidence="5">Oxidizes proline to glutamate for use as a carbon and nitrogen source.</text>
</comment>
<gene>
    <name evidence="10" type="ORF">SAMN05877838_1047</name>
</gene>
<dbReference type="Gene3D" id="3.20.20.220">
    <property type="match status" value="1"/>
</dbReference>
<dbReference type="InterPro" id="IPR029041">
    <property type="entry name" value="FAD-linked_oxidoreductase-like"/>
</dbReference>
<keyword evidence="5" id="KW-0642">Proline metabolism</keyword>
<dbReference type="NCBIfam" id="TIGR01238">
    <property type="entry name" value="D1pyr5carbox3"/>
    <property type="match status" value="1"/>
</dbReference>
<evidence type="ECO:0000259" key="9">
    <source>
        <dbReference type="Pfam" id="PF14850"/>
    </source>
</evidence>
<comment type="pathway">
    <text evidence="1 5">Amino-acid degradation; L-proline degradation into L-glutamate; L-glutamate from L-proline: step 2/2.</text>
</comment>
<keyword evidence="5" id="KW-0804">Transcription</keyword>
<reference evidence="11" key="1">
    <citation type="submission" date="2017-08" db="EMBL/GenBank/DDBJ databases">
        <authorList>
            <person name="Varghese N."/>
            <person name="Submissions S."/>
        </authorList>
    </citation>
    <scope>NUCLEOTIDE SEQUENCE [LARGE SCALE GENOMIC DNA]</scope>
    <source>
        <strain evidence="11">KCTC 23107</strain>
    </source>
</reference>
<sequence length="1056" mass="114168">MARNAVNQELSCFIHGEIAMTADTMPVLTAFHAPHAPDDDRLIGAFSERLSFTGAQERAIDARATRLIQAIRSDSGQIGGVEDFLREYGLSTREGLALMVLAEALLRVPDARTQDRLIEDKLKEGGWSDHEAHGDTWFVSASAWALGLSAKVIKPGETPEGVMRGLVKRMGMPTVRTATRQAMRFLGHHFVLGETIEDALGRAAKNEGRGYRHSYDMLGEGARTRADAKRYFKSYADAITAIGKSADKLAAGRKLPDRPGISVKLSALHPRYLATHRKQVLEELVPDLIELAQMAKAHDLNFTVDAEEVDRLELSLDVIDHAFADPSLAGWDGFGLAIQAYQKRAPQVIDHIAGLCRKHGRRMMVRLVKGAYWDTEIKRAQERGLEGYAVYTRKAATDLSYLACSRQLLELRDVIYPQFATHNALTVATIIEMAEDRSGFEFQRLHGMGEVVYDSLNKSNDRVPCRIYAPVGGYRDLLAYLVRRLLENGANSSFVAVAGDKKIPITSLLERPDVKLGLARGQSARNSQIPLPLAIYPDRPNSRGVEFGDRLQLASLMEGMERSSAPVAATPLAPGLKGGGEQEIFSPSDPSLHVGSVRFTDPKDVDKAVSTALQGFKSWSRTDPGLRAAALERAADLIEDRRDRFMALLSNEAGKTLDDGIAEIREAVDFLRYYAARSREMFSQMQPMPGPTGEENRLGWRGRGVFVCISPWNFPLAIFLGQVSAALAAGNAVIAKPAEQTSLVAHEAVCLLHEAGVPKDVLLCLPGEGDVGAALTSHPKIGGVAFTGSTETARAINRTLAAKDGPIVPFIAETGGLNAMIVDATALAEQVADDVVMSAFRSAGQRCSALRLLFVQDDVADHMLEMIEGAARELKLGDPSKPSTDIGPVIDEAQREMLAGHIAAISKTQKLVYAGEAPGEGLFFAPHIVELKEASALDREIFGPVLHVVRYKAKKLDAVLDAIDATGFGLTLGVHSRIEATVRKVIDRLDTGNVYVNRNIIGAVVGTQPFGGSGLSGTGFKAGGPHYLMRFAVEQAVSVNTAAAGGNARLIAMGDG</sequence>
<evidence type="ECO:0000259" key="7">
    <source>
        <dbReference type="Pfam" id="PF00171"/>
    </source>
</evidence>
<comment type="similarity">
    <text evidence="5">In the N-terminal section; belongs to the proline dehydrogenase family.</text>
</comment>
<evidence type="ECO:0000256" key="1">
    <source>
        <dbReference type="ARBA" id="ARBA00004786"/>
    </source>
</evidence>
<dbReference type="InterPro" id="IPR025703">
    <property type="entry name" value="Bifunct_PutA"/>
</dbReference>
<dbReference type="Pfam" id="PF01619">
    <property type="entry name" value="Pro_dh"/>
    <property type="match status" value="1"/>
</dbReference>
<feature type="active site" evidence="6">
    <location>
        <position position="847"/>
    </location>
</feature>
<feature type="domain" description="Proline dehydrogenase" evidence="8">
    <location>
        <begin position="200"/>
        <end position="496"/>
    </location>
</feature>
<keyword evidence="5" id="KW-0805">Transcription regulation</keyword>
<dbReference type="InterPro" id="IPR016160">
    <property type="entry name" value="Ald_DH_CS_CYS"/>
</dbReference>
<dbReference type="GO" id="GO:0003700">
    <property type="term" value="F:DNA-binding transcription factor activity"/>
    <property type="evidence" value="ECO:0007669"/>
    <property type="project" value="InterPro"/>
</dbReference>
<dbReference type="InterPro" id="IPR024089">
    <property type="entry name" value="PRODH_PutA_dom_I/II"/>
</dbReference>
<dbReference type="SUPFAM" id="SSF51730">
    <property type="entry name" value="FAD-linked oxidoreductase"/>
    <property type="match status" value="1"/>
</dbReference>
<evidence type="ECO:0000259" key="8">
    <source>
        <dbReference type="Pfam" id="PF01619"/>
    </source>
</evidence>
<keyword evidence="5" id="KW-0285">Flavoprotein</keyword>
<dbReference type="Gene3D" id="1.20.5.460">
    <property type="entry name" value="Single helix bin"/>
    <property type="match status" value="1"/>
</dbReference>
<name>A0A286I5B5_9HYPH</name>
<organism evidence="10 11">
    <name type="scientific">Hoeflea halophila</name>
    <dbReference type="NCBI Taxonomy" id="714899"/>
    <lineage>
        <taxon>Bacteria</taxon>
        <taxon>Pseudomonadati</taxon>
        <taxon>Pseudomonadota</taxon>
        <taxon>Alphaproteobacteria</taxon>
        <taxon>Hyphomicrobiales</taxon>
        <taxon>Rhizobiaceae</taxon>
        <taxon>Hoeflea</taxon>
    </lineage>
</organism>
<keyword evidence="11" id="KW-1185">Reference proteome</keyword>
<evidence type="ECO:0000313" key="11">
    <source>
        <dbReference type="Proteomes" id="UP000219465"/>
    </source>
</evidence>
<keyword evidence="5" id="KW-0238">DNA-binding</keyword>
<dbReference type="InterPro" id="IPR016163">
    <property type="entry name" value="Ald_DH_C"/>
</dbReference>
<dbReference type="GO" id="GO:0003677">
    <property type="term" value="F:DNA binding"/>
    <property type="evidence" value="ECO:0007669"/>
    <property type="project" value="UniProtKB-KW"/>
</dbReference>
<dbReference type="PROSITE" id="PS00070">
    <property type="entry name" value="ALDEHYDE_DEHYDR_CYS"/>
    <property type="match status" value="1"/>
</dbReference>
<dbReference type="InterPro" id="IPR016161">
    <property type="entry name" value="Ald_DH/histidinol_DH"/>
</dbReference>
<feature type="domain" description="Aldehyde dehydrogenase" evidence="7">
    <location>
        <begin position="582"/>
        <end position="1033"/>
    </location>
</feature>
<dbReference type="GO" id="GO:0004657">
    <property type="term" value="F:proline dehydrogenase activity"/>
    <property type="evidence" value="ECO:0007669"/>
    <property type="project" value="UniProtKB-UniRule"/>
</dbReference>
<dbReference type="Gene3D" id="3.40.309.10">
    <property type="entry name" value="Aldehyde Dehydrogenase, Chain A, domain 2"/>
    <property type="match status" value="1"/>
</dbReference>
<evidence type="ECO:0000256" key="3">
    <source>
        <dbReference type="ARBA" id="ARBA00023027"/>
    </source>
</evidence>
<protein>
    <recommendedName>
        <fullName evidence="5">Bifunctional protein PutA</fullName>
    </recommendedName>
    <domain>
        <recommendedName>
            <fullName evidence="5">Proline dehydrogenase</fullName>
            <ecNumber evidence="5">1.5.5.2</ecNumber>
        </recommendedName>
        <alternativeName>
            <fullName evidence="5">Proline oxidase</fullName>
        </alternativeName>
    </domain>
    <domain>
        <recommendedName>
            <fullName evidence="5">Delta-1-pyrroline-5-carboxylate dehydrogenase</fullName>
            <shortName evidence="5">P5C dehydrogenase</shortName>
            <ecNumber evidence="5">1.2.1.88</ecNumber>
        </recommendedName>
        <alternativeName>
            <fullName evidence="5">L-glutamate gamma-semialdehyde dehydrogenase</fullName>
        </alternativeName>
    </domain>
</protein>
<dbReference type="GO" id="GO:0009898">
    <property type="term" value="C:cytoplasmic side of plasma membrane"/>
    <property type="evidence" value="ECO:0007669"/>
    <property type="project" value="TreeGrafter"/>
</dbReference>
<comment type="catalytic activity">
    <reaction evidence="4 5">
        <text>L-glutamate 5-semialdehyde + NAD(+) + H2O = L-glutamate + NADH + 2 H(+)</text>
        <dbReference type="Rhea" id="RHEA:30235"/>
        <dbReference type="ChEBI" id="CHEBI:15377"/>
        <dbReference type="ChEBI" id="CHEBI:15378"/>
        <dbReference type="ChEBI" id="CHEBI:29985"/>
        <dbReference type="ChEBI" id="CHEBI:57540"/>
        <dbReference type="ChEBI" id="CHEBI:57945"/>
        <dbReference type="ChEBI" id="CHEBI:58066"/>
        <dbReference type="EC" id="1.2.1.88"/>
    </reaction>
</comment>
<dbReference type="PIRSF" id="PIRSF000197">
    <property type="entry name" value="Bifunct_PutA"/>
    <property type="match status" value="1"/>
</dbReference>
<evidence type="ECO:0000256" key="5">
    <source>
        <dbReference type="PIRNR" id="PIRNR000197"/>
    </source>
</evidence>
<dbReference type="AlphaFoldDB" id="A0A286I5B5"/>
<feature type="domain" description="Proline dehydrogenase PutA" evidence="9">
    <location>
        <begin position="81"/>
        <end position="190"/>
    </location>
</feature>
<keyword evidence="5" id="KW-0678">Repressor</keyword>
<dbReference type="NCBIfam" id="NF008869">
    <property type="entry name" value="PRK11904.1"/>
    <property type="match status" value="1"/>
</dbReference>
<keyword evidence="2 5" id="KW-0560">Oxidoreductase</keyword>
<dbReference type="InterPro" id="IPR005933">
    <property type="entry name" value="PutA_C"/>
</dbReference>
<dbReference type="EC" id="1.2.1.88" evidence="5"/>
<dbReference type="FunFam" id="3.40.309.10:FF:000005">
    <property type="entry name" value="1-pyrroline-5-carboxylate dehydrogenase 1"/>
    <property type="match status" value="1"/>
</dbReference>
<accession>A0A286I5B5</accession>
<keyword evidence="5" id="KW-0274">FAD</keyword>
<dbReference type="InterPro" id="IPR024082">
    <property type="entry name" value="PRODH_PutA_dom_II"/>
</dbReference>
<dbReference type="SUPFAM" id="SSF53720">
    <property type="entry name" value="ALDH-like"/>
    <property type="match status" value="1"/>
</dbReference>
<dbReference type="Gene3D" id="3.40.605.10">
    <property type="entry name" value="Aldehyde Dehydrogenase, Chain A, domain 1"/>
    <property type="match status" value="1"/>
</dbReference>
<comment type="cofactor">
    <cofactor evidence="5">
        <name>FAD</name>
        <dbReference type="ChEBI" id="CHEBI:57692"/>
    </cofactor>
</comment>
<comment type="pathway">
    <text evidence="5">Amino-acid degradation; L-proline degradation into L-glutamate; L-glutamate from L-proline: step 1/2.</text>
</comment>
<feature type="active site" evidence="6">
    <location>
        <position position="813"/>
    </location>
</feature>
<dbReference type="PANTHER" id="PTHR42862:SF1">
    <property type="entry name" value="DELTA-1-PYRROLINE-5-CARBOXYLATE DEHYDROGENASE 2, ISOFORM A-RELATED"/>
    <property type="match status" value="1"/>
</dbReference>
<dbReference type="SUPFAM" id="SSF81935">
    <property type="entry name" value="N-terminal domain of bifunctional PutA protein"/>
    <property type="match status" value="1"/>
</dbReference>
<dbReference type="InterPro" id="IPR002872">
    <property type="entry name" value="Proline_DH_dom"/>
</dbReference>
<keyword evidence="3 5" id="KW-0520">NAD</keyword>
<evidence type="ECO:0000256" key="6">
    <source>
        <dbReference type="PIRSR" id="PIRSR000197-1"/>
    </source>
</evidence>
<dbReference type="Proteomes" id="UP000219465">
    <property type="component" value="Unassembled WGS sequence"/>
</dbReference>
<dbReference type="InterPro" id="IPR015590">
    <property type="entry name" value="Aldehyde_DH_dom"/>
</dbReference>